<evidence type="ECO:0000313" key="7">
    <source>
        <dbReference type="EMBL" id="MFD1629772.1"/>
    </source>
</evidence>
<organism evidence="7 8">
    <name type="scientific">Pseudopedobacter beijingensis</name>
    <dbReference type="NCBI Taxonomy" id="1207056"/>
    <lineage>
        <taxon>Bacteria</taxon>
        <taxon>Pseudomonadati</taxon>
        <taxon>Bacteroidota</taxon>
        <taxon>Sphingobacteriia</taxon>
        <taxon>Sphingobacteriales</taxon>
        <taxon>Sphingobacteriaceae</taxon>
        <taxon>Pseudopedobacter</taxon>
    </lineage>
</organism>
<dbReference type="SUPFAM" id="SSF51445">
    <property type="entry name" value="(Trans)glycosidases"/>
    <property type="match status" value="1"/>
</dbReference>
<dbReference type="Pfam" id="PF01055">
    <property type="entry name" value="Glyco_hydro_31_2nd"/>
    <property type="match status" value="1"/>
</dbReference>
<dbReference type="CDD" id="cd06592">
    <property type="entry name" value="GH31_NET37"/>
    <property type="match status" value="1"/>
</dbReference>
<dbReference type="Proteomes" id="UP001597118">
    <property type="component" value="Unassembled WGS sequence"/>
</dbReference>
<feature type="domain" description="Glycosyl hydrolase family 31 C-terminal" evidence="6">
    <location>
        <begin position="449"/>
        <end position="525"/>
    </location>
</feature>
<comment type="similarity">
    <text evidence="1 4">Belongs to the glycosyl hydrolase 31 family.</text>
</comment>
<dbReference type="InterPro" id="IPR048395">
    <property type="entry name" value="Glyco_hydro_31_C"/>
</dbReference>
<dbReference type="Gene3D" id="3.20.20.80">
    <property type="entry name" value="Glycosidases"/>
    <property type="match status" value="1"/>
</dbReference>
<dbReference type="GO" id="GO:0016787">
    <property type="term" value="F:hydrolase activity"/>
    <property type="evidence" value="ECO:0007669"/>
    <property type="project" value="UniProtKB-KW"/>
</dbReference>
<dbReference type="InterPro" id="IPR000322">
    <property type="entry name" value="Glyco_hydro_31_TIM"/>
</dbReference>
<evidence type="ECO:0000259" key="6">
    <source>
        <dbReference type="Pfam" id="PF21365"/>
    </source>
</evidence>
<name>A0ABW4IBH9_9SPHI</name>
<dbReference type="PANTHER" id="PTHR43053">
    <property type="entry name" value="GLYCOSIDASE FAMILY 31"/>
    <property type="match status" value="1"/>
</dbReference>
<dbReference type="InterPro" id="IPR017853">
    <property type="entry name" value="GH"/>
</dbReference>
<sequence length="529" mass="60922">MKIIFLILLFIGNIFSLVAQEKVISLTKDEKWFGGVVNEAHLMPFKEGYDFDLYGNTGTNQAVSLLVSTKGRFIWSEEPFRFTVRNNQLIVSNRGEAVVIDSSGKNLREAYLNASKRFFPSKGKLPDTLLFTSPQYNTWIELIYNQKQKDIITYAKAIIANGFPPGVIMIDDNWADYYGRFDFRADRFNDAAGMIDTLHQMGFKVMLWISPFISPDTEVFRELQSKKYLLYDGVDKKTWSEAEKIAIINWWNGYSAVMDFTNPEAEKWFHDRLEYMVKTYHLDGFKLDAGDADFYPKDAISFKPATPNEHSRLWGEFGKYYALNEYRAMWKMGGEPLVQRLRDKKHSWEDLQKLIPHITVAGLLGYQFTCPDMIGGGEYGSFIGRDNLDENLVVRSAACSALMPMMQFSVAPWRILSEANLASVKKMVAVREKYVPYIMELAKSSAVSGEPIVRTMEYEFPNQGMAEIQDQFMLGKRYMMAPVVTKDHKRKIQFPKGVWRSDEGKIIKGPKIIEENVQLDRLPVFELVR</sequence>
<accession>A0ABW4IBH9</accession>
<dbReference type="RefSeq" id="WP_379662153.1">
    <property type="nucleotide sequence ID" value="NZ_JBHUDG010000010.1"/>
</dbReference>
<dbReference type="Gene3D" id="2.60.40.1180">
    <property type="entry name" value="Golgi alpha-mannosidase II"/>
    <property type="match status" value="1"/>
</dbReference>
<gene>
    <name evidence="7" type="ORF">ACFSAH_07790</name>
</gene>
<keyword evidence="2 4" id="KW-0378">Hydrolase</keyword>
<reference evidence="8" key="1">
    <citation type="journal article" date="2019" name="Int. J. Syst. Evol. Microbiol.">
        <title>The Global Catalogue of Microorganisms (GCM) 10K type strain sequencing project: providing services to taxonomists for standard genome sequencing and annotation.</title>
        <authorList>
            <consortium name="The Broad Institute Genomics Platform"/>
            <consortium name="The Broad Institute Genome Sequencing Center for Infectious Disease"/>
            <person name="Wu L."/>
            <person name="Ma J."/>
        </authorList>
    </citation>
    <scope>NUCLEOTIDE SEQUENCE [LARGE SCALE GENOMIC DNA]</scope>
    <source>
        <strain evidence="8">CCUG 53762</strain>
    </source>
</reference>
<evidence type="ECO:0000313" key="8">
    <source>
        <dbReference type="Proteomes" id="UP001597118"/>
    </source>
</evidence>
<proteinExistence type="inferred from homology"/>
<dbReference type="SUPFAM" id="SSF51011">
    <property type="entry name" value="Glycosyl hydrolase domain"/>
    <property type="match status" value="1"/>
</dbReference>
<evidence type="ECO:0000256" key="4">
    <source>
        <dbReference type="RuleBase" id="RU361185"/>
    </source>
</evidence>
<evidence type="ECO:0000256" key="2">
    <source>
        <dbReference type="ARBA" id="ARBA00022801"/>
    </source>
</evidence>
<comment type="caution">
    <text evidence="7">The sequence shown here is derived from an EMBL/GenBank/DDBJ whole genome shotgun (WGS) entry which is preliminary data.</text>
</comment>
<dbReference type="InterPro" id="IPR013780">
    <property type="entry name" value="Glyco_hydro_b"/>
</dbReference>
<dbReference type="Pfam" id="PF21365">
    <property type="entry name" value="Glyco_hydro_31_3rd"/>
    <property type="match status" value="1"/>
</dbReference>
<dbReference type="PANTHER" id="PTHR43053:SF4">
    <property type="entry name" value="MYOGENESIS-REGULATING GLYCOSIDASE"/>
    <property type="match status" value="1"/>
</dbReference>
<evidence type="ECO:0000256" key="1">
    <source>
        <dbReference type="ARBA" id="ARBA00007806"/>
    </source>
</evidence>
<keyword evidence="3 4" id="KW-0326">Glycosidase</keyword>
<evidence type="ECO:0000259" key="5">
    <source>
        <dbReference type="Pfam" id="PF01055"/>
    </source>
</evidence>
<keyword evidence="8" id="KW-1185">Reference proteome</keyword>
<dbReference type="EMBL" id="JBHUDG010000010">
    <property type="protein sequence ID" value="MFD1629772.1"/>
    <property type="molecule type" value="Genomic_DNA"/>
</dbReference>
<feature type="domain" description="Glycoside hydrolase family 31 TIM barrel" evidence="5">
    <location>
        <begin position="145"/>
        <end position="440"/>
    </location>
</feature>
<protein>
    <submittedName>
        <fullName evidence="7">Glycoside hydrolase family 31 protein</fullName>
    </submittedName>
</protein>
<evidence type="ECO:0000256" key="3">
    <source>
        <dbReference type="ARBA" id="ARBA00023295"/>
    </source>
</evidence>
<dbReference type="InterPro" id="IPR050985">
    <property type="entry name" value="Alpha-glycosidase_related"/>
</dbReference>